<dbReference type="EMBL" id="JACJLV010000009">
    <property type="protein sequence ID" value="MBM6826291.1"/>
    <property type="molecule type" value="Genomic_DNA"/>
</dbReference>
<keyword evidence="2" id="KW-1185">Reference proteome</keyword>
<comment type="caution">
    <text evidence="1">The sequence shown here is derived from an EMBL/GenBank/DDBJ whole genome shotgun (WGS) entry which is preliminary data.</text>
</comment>
<evidence type="ECO:0000313" key="1">
    <source>
        <dbReference type="EMBL" id="MBM6826291.1"/>
    </source>
</evidence>
<gene>
    <name evidence="1" type="ORF">H6A13_04095</name>
</gene>
<dbReference type="AlphaFoldDB" id="A0A938WZ11"/>
<reference evidence="1" key="2">
    <citation type="journal article" date="2021" name="Sci. Rep.">
        <title>The distribution of antibiotic resistance genes in chicken gut microbiota commensals.</title>
        <authorList>
            <person name="Juricova H."/>
            <person name="Matiasovicova J."/>
            <person name="Kubasova T."/>
            <person name="Cejkova D."/>
            <person name="Rychlik I."/>
        </authorList>
    </citation>
    <scope>NUCLEOTIDE SEQUENCE</scope>
    <source>
        <strain evidence="1">An420c</strain>
    </source>
</reference>
<accession>A0A938WZ11</accession>
<dbReference type="RefSeq" id="WP_204908347.1">
    <property type="nucleotide sequence ID" value="NZ_JACJLV010000009.1"/>
</dbReference>
<organism evidence="1 2">
    <name type="scientific">Mordavella massiliensis</name>
    <dbReference type="NCBI Taxonomy" id="1871024"/>
    <lineage>
        <taxon>Bacteria</taxon>
        <taxon>Bacillati</taxon>
        <taxon>Bacillota</taxon>
        <taxon>Clostridia</taxon>
        <taxon>Eubacteriales</taxon>
        <taxon>Clostridiaceae</taxon>
        <taxon>Mordavella</taxon>
    </lineage>
</organism>
<dbReference type="Proteomes" id="UP000713880">
    <property type="component" value="Unassembled WGS sequence"/>
</dbReference>
<evidence type="ECO:0000313" key="2">
    <source>
        <dbReference type="Proteomes" id="UP000713880"/>
    </source>
</evidence>
<name>A0A938WZ11_9CLOT</name>
<proteinExistence type="predicted"/>
<sequence length="53" mass="6164">MTEDLIKEVKHIQQCLINVDMEGEDWEEKMEAVHKLEDVATYLKDALGKGIEF</sequence>
<reference evidence="1" key="1">
    <citation type="submission" date="2020-08" db="EMBL/GenBank/DDBJ databases">
        <authorList>
            <person name="Cejkova D."/>
            <person name="Kubasova T."/>
            <person name="Jahodarova E."/>
            <person name="Rychlik I."/>
        </authorList>
    </citation>
    <scope>NUCLEOTIDE SEQUENCE</scope>
    <source>
        <strain evidence="1">An420c</strain>
    </source>
</reference>
<protein>
    <submittedName>
        <fullName evidence="1">Uncharacterized protein</fullName>
    </submittedName>
</protein>